<proteinExistence type="predicted"/>
<protein>
    <submittedName>
        <fullName evidence="2">Uncharacterized protein</fullName>
    </submittedName>
</protein>
<dbReference type="EnsemblMetazoa" id="AMEM016731-RA">
    <property type="protein sequence ID" value="AMEM016731-PA"/>
    <property type="gene ID" value="AMEM016731"/>
</dbReference>
<feature type="compositionally biased region" description="Acidic residues" evidence="1">
    <location>
        <begin position="86"/>
        <end position="108"/>
    </location>
</feature>
<dbReference type="VEuPathDB" id="VectorBase:AMEM016731"/>
<sequence>MPARSASPARAPGRRWHHCCPQRAPHRPPWSTVSAHSQPLTVQPIVYGNPDQDLSPPPAGGTGGERRARTIPARVCRVRGKQTAQEEAEEEEDEEDEEEEDEEEDEDEDVRRRTTFGLGDEGDDEGENDSEEGGQQAALQPPAAAAAASQPDQPMQQRRIRRLRSRGRSANYQRRYRARGTAEMTSPAATGSGSPPDSAGRRCRRPTPMPADDQQQEEEEEEEDVGVEYAVLLPDSFAVLDSPYWSPAQ</sequence>
<dbReference type="Proteomes" id="UP000075903">
    <property type="component" value="Unassembled WGS sequence"/>
</dbReference>
<evidence type="ECO:0000256" key="1">
    <source>
        <dbReference type="SAM" id="MobiDB-lite"/>
    </source>
</evidence>
<evidence type="ECO:0000313" key="2">
    <source>
        <dbReference type="EnsemblMetazoa" id="AMEM016731-PA"/>
    </source>
</evidence>
<name>A0A182VKZ3_ANOME</name>
<dbReference type="AlphaFoldDB" id="A0A182VKZ3"/>
<feature type="compositionally biased region" description="Polar residues" evidence="1">
    <location>
        <begin position="183"/>
        <end position="195"/>
    </location>
</feature>
<feature type="compositionally biased region" description="Acidic residues" evidence="1">
    <location>
        <begin position="120"/>
        <end position="132"/>
    </location>
</feature>
<feature type="compositionally biased region" description="Acidic residues" evidence="1">
    <location>
        <begin position="214"/>
        <end position="226"/>
    </location>
</feature>
<reference evidence="2" key="1">
    <citation type="submission" date="2020-05" db="UniProtKB">
        <authorList>
            <consortium name="EnsemblMetazoa"/>
        </authorList>
    </citation>
    <scope>IDENTIFICATION</scope>
    <source>
        <strain evidence="2">MAF</strain>
    </source>
</reference>
<accession>A0A182VKZ3</accession>
<feature type="compositionally biased region" description="Basic residues" evidence="1">
    <location>
        <begin position="12"/>
        <end position="26"/>
    </location>
</feature>
<feature type="compositionally biased region" description="Low complexity" evidence="1">
    <location>
        <begin position="133"/>
        <end position="157"/>
    </location>
</feature>
<feature type="compositionally biased region" description="Polar residues" evidence="1">
    <location>
        <begin position="31"/>
        <end position="41"/>
    </location>
</feature>
<feature type="compositionally biased region" description="Basic residues" evidence="1">
    <location>
        <begin position="158"/>
        <end position="167"/>
    </location>
</feature>
<keyword evidence="3" id="KW-1185">Reference proteome</keyword>
<organism evidence="2 3">
    <name type="scientific">Anopheles merus</name>
    <name type="common">Mosquito</name>
    <dbReference type="NCBI Taxonomy" id="30066"/>
    <lineage>
        <taxon>Eukaryota</taxon>
        <taxon>Metazoa</taxon>
        <taxon>Ecdysozoa</taxon>
        <taxon>Arthropoda</taxon>
        <taxon>Hexapoda</taxon>
        <taxon>Insecta</taxon>
        <taxon>Pterygota</taxon>
        <taxon>Neoptera</taxon>
        <taxon>Endopterygota</taxon>
        <taxon>Diptera</taxon>
        <taxon>Nematocera</taxon>
        <taxon>Culicoidea</taxon>
        <taxon>Culicidae</taxon>
        <taxon>Anophelinae</taxon>
        <taxon>Anopheles</taxon>
    </lineage>
</organism>
<feature type="compositionally biased region" description="Low complexity" evidence="1">
    <location>
        <begin position="1"/>
        <end position="11"/>
    </location>
</feature>
<evidence type="ECO:0000313" key="3">
    <source>
        <dbReference type="Proteomes" id="UP000075903"/>
    </source>
</evidence>
<feature type="region of interest" description="Disordered" evidence="1">
    <location>
        <begin position="1"/>
        <end position="227"/>
    </location>
</feature>